<organism evidence="2 3">
    <name type="scientific">Fimbriimonas ginsengisoli</name>
    <dbReference type="NCBI Taxonomy" id="1005039"/>
    <lineage>
        <taxon>Bacteria</taxon>
        <taxon>Bacillati</taxon>
        <taxon>Armatimonadota</taxon>
        <taxon>Fimbriimonadia</taxon>
        <taxon>Fimbriimonadales</taxon>
        <taxon>Fimbriimonadaceae</taxon>
        <taxon>Fimbriimonas</taxon>
    </lineage>
</organism>
<evidence type="ECO:0000313" key="2">
    <source>
        <dbReference type="EMBL" id="MBI1756331.1"/>
    </source>
</evidence>
<dbReference type="Gene3D" id="2.60.300.12">
    <property type="entry name" value="HesB-like domain"/>
    <property type="match status" value="1"/>
</dbReference>
<feature type="domain" description="Core" evidence="1">
    <location>
        <begin position="16"/>
        <end position="116"/>
    </location>
</feature>
<dbReference type="NCBIfam" id="TIGR00049">
    <property type="entry name" value="iron-sulfur cluster assembly accessory protein"/>
    <property type="match status" value="1"/>
</dbReference>
<dbReference type="Proteomes" id="UP000727962">
    <property type="component" value="Unassembled WGS sequence"/>
</dbReference>
<dbReference type="Pfam" id="PF01521">
    <property type="entry name" value="Fe-S_biosyn"/>
    <property type="match status" value="1"/>
</dbReference>
<reference evidence="2" key="1">
    <citation type="submission" date="2020-07" db="EMBL/GenBank/DDBJ databases">
        <title>Huge and variable diversity of episymbiotic CPR bacteria and DPANN archaea in groundwater ecosystems.</title>
        <authorList>
            <person name="He C.Y."/>
            <person name="Keren R."/>
            <person name="Whittaker M."/>
            <person name="Farag I.F."/>
            <person name="Doudna J."/>
            <person name="Cate J.H.D."/>
            <person name="Banfield J.F."/>
        </authorList>
    </citation>
    <scope>NUCLEOTIDE SEQUENCE</scope>
    <source>
        <strain evidence="2">NC_groundwater_17_Pr7_B-0.1um_64_12</strain>
    </source>
</reference>
<dbReference type="InterPro" id="IPR017870">
    <property type="entry name" value="FeS_cluster_insertion_CS"/>
</dbReference>
<sequence>MTEKLSEIKGAGAFPILLDEAAIARTRALLAKDGRDGAFLRVGVKGGGCSGFEYVLKLDVKPREGDLLAAFDGVPVACDPKSARFLAGSTLVYTGNLIGGGFKIENPNAARSCGCGASFTPKRA</sequence>
<dbReference type="InterPro" id="IPR016092">
    <property type="entry name" value="ATAP"/>
</dbReference>
<dbReference type="SUPFAM" id="SSF89360">
    <property type="entry name" value="HesB-like domain"/>
    <property type="match status" value="1"/>
</dbReference>
<dbReference type="PANTHER" id="PTHR43011">
    <property type="entry name" value="IRON-SULFUR CLUSTER ASSEMBLY 2 HOMOLOG, MITOCHONDRIAL"/>
    <property type="match status" value="1"/>
</dbReference>
<name>A0A931PW67_FIMGI</name>
<proteinExistence type="predicted"/>
<protein>
    <submittedName>
        <fullName evidence="2">Iron-sulfur cluster assembly accessory protein</fullName>
    </submittedName>
</protein>
<dbReference type="EMBL" id="JACOSL010000028">
    <property type="protein sequence ID" value="MBI1756331.1"/>
    <property type="molecule type" value="Genomic_DNA"/>
</dbReference>
<dbReference type="GO" id="GO:0051539">
    <property type="term" value="F:4 iron, 4 sulfur cluster binding"/>
    <property type="evidence" value="ECO:0007669"/>
    <property type="project" value="TreeGrafter"/>
</dbReference>
<evidence type="ECO:0000313" key="3">
    <source>
        <dbReference type="Proteomes" id="UP000727962"/>
    </source>
</evidence>
<dbReference type="GO" id="GO:0005506">
    <property type="term" value="F:iron ion binding"/>
    <property type="evidence" value="ECO:0007669"/>
    <property type="project" value="TreeGrafter"/>
</dbReference>
<dbReference type="GO" id="GO:0016226">
    <property type="term" value="P:iron-sulfur cluster assembly"/>
    <property type="evidence" value="ECO:0007669"/>
    <property type="project" value="InterPro"/>
</dbReference>
<dbReference type="PROSITE" id="PS01152">
    <property type="entry name" value="HESB"/>
    <property type="match status" value="1"/>
</dbReference>
<dbReference type="AlphaFoldDB" id="A0A931PW67"/>
<dbReference type="GO" id="GO:0051537">
    <property type="term" value="F:2 iron, 2 sulfur cluster binding"/>
    <property type="evidence" value="ECO:0007669"/>
    <property type="project" value="TreeGrafter"/>
</dbReference>
<gene>
    <name evidence="2" type="ORF">HYR64_04395</name>
</gene>
<comment type="caution">
    <text evidence="2">The sequence shown here is derived from an EMBL/GenBank/DDBJ whole genome shotgun (WGS) entry which is preliminary data.</text>
</comment>
<dbReference type="InterPro" id="IPR035903">
    <property type="entry name" value="HesB-like_dom_sf"/>
</dbReference>
<dbReference type="PANTHER" id="PTHR43011:SF1">
    <property type="entry name" value="IRON-SULFUR CLUSTER ASSEMBLY 2 HOMOLOG, MITOCHONDRIAL"/>
    <property type="match status" value="1"/>
</dbReference>
<accession>A0A931PW67</accession>
<dbReference type="InterPro" id="IPR000361">
    <property type="entry name" value="ATAP_core_dom"/>
</dbReference>
<evidence type="ECO:0000259" key="1">
    <source>
        <dbReference type="Pfam" id="PF01521"/>
    </source>
</evidence>